<keyword evidence="3" id="KW-0813">Transport</keyword>
<dbReference type="Gene3D" id="3.40.1110.10">
    <property type="entry name" value="Calcium-transporting ATPase, cytoplasmic domain N"/>
    <property type="match status" value="1"/>
</dbReference>
<dbReference type="EMBL" id="MUYT01000004">
    <property type="protein sequence ID" value="OOS21635.1"/>
    <property type="molecule type" value="Genomic_DNA"/>
</dbReference>
<feature type="transmembrane region" description="Helical" evidence="15">
    <location>
        <begin position="243"/>
        <end position="264"/>
    </location>
</feature>
<dbReference type="InterPro" id="IPR027256">
    <property type="entry name" value="P-typ_ATPase_IB"/>
</dbReference>
<dbReference type="Pfam" id="PF00702">
    <property type="entry name" value="Hydrolase"/>
    <property type="match status" value="1"/>
</dbReference>
<dbReference type="NCBIfam" id="TIGR01494">
    <property type="entry name" value="ATPase_P-type"/>
    <property type="match status" value="2"/>
</dbReference>
<feature type="transmembrane region" description="Helical" evidence="15">
    <location>
        <begin position="276"/>
        <end position="298"/>
    </location>
</feature>
<dbReference type="SFLD" id="SFLDF00027">
    <property type="entry name" value="p-type_atpase"/>
    <property type="match status" value="1"/>
</dbReference>
<dbReference type="Pfam" id="PF12156">
    <property type="entry name" value="ATPase-cat_bd"/>
    <property type="match status" value="1"/>
</dbReference>
<gene>
    <name evidence="17" type="ORF">B0682_02955</name>
</gene>
<dbReference type="PROSITE" id="PS01229">
    <property type="entry name" value="COF_2"/>
    <property type="match status" value="1"/>
</dbReference>
<feature type="transmembrane region" description="Helical" evidence="15">
    <location>
        <begin position="547"/>
        <end position="570"/>
    </location>
</feature>
<evidence type="ECO:0000256" key="13">
    <source>
        <dbReference type="ARBA" id="ARBA00023065"/>
    </source>
</evidence>
<keyword evidence="9 15" id="KW-0067">ATP-binding</keyword>
<evidence type="ECO:0000256" key="2">
    <source>
        <dbReference type="ARBA" id="ARBA00006024"/>
    </source>
</evidence>
<dbReference type="InterPro" id="IPR017969">
    <property type="entry name" value="Heavy-metal-associated_CS"/>
</dbReference>
<dbReference type="PRINTS" id="PR00119">
    <property type="entry name" value="CATATPASE"/>
</dbReference>
<dbReference type="Pfam" id="PF00403">
    <property type="entry name" value="HMA"/>
    <property type="match status" value="1"/>
</dbReference>
<proteinExistence type="inferred from homology"/>
<evidence type="ECO:0000256" key="9">
    <source>
        <dbReference type="ARBA" id="ARBA00022840"/>
    </source>
</evidence>
<feature type="domain" description="HMA" evidence="16">
    <location>
        <begin position="123"/>
        <end position="189"/>
    </location>
</feature>
<evidence type="ECO:0000256" key="12">
    <source>
        <dbReference type="ARBA" id="ARBA00022989"/>
    </source>
</evidence>
<dbReference type="PANTHER" id="PTHR43520">
    <property type="entry name" value="ATP7, ISOFORM B"/>
    <property type="match status" value="1"/>
</dbReference>
<dbReference type="NCBIfam" id="TIGR01525">
    <property type="entry name" value="ATPase-IB_hvy"/>
    <property type="match status" value="1"/>
</dbReference>
<evidence type="ECO:0000256" key="4">
    <source>
        <dbReference type="ARBA" id="ARBA00022475"/>
    </source>
</evidence>
<evidence type="ECO:0000313" key="18">
    <source>
        <dbReference type="Proteomes" id="UP000191094"/>
    </source>
</evidence>
<name>A0A1T0CH41_9GAMM</name>
<dbReference type="GO" id="GO:0055070">
    <property type="term" value="P:copper ion homeostasis"/>
    <property type="evidence" value="ECO:0007669"/>
    <property type="project" value="TreeGrafter"/>
</dbReference>
<dbReference type="GO" id="GO:0005886">
    <property type="term" value="C:plasma membrane"/>
    <property type="evidence" value="ECO:0007669"/>
    <property type="project" value="UniProtKB-SubCell"/>
</dbReference>
<dbReference type="PANTHER" id="PTHR43520:SF5">
    <property type="entry name" value="CATION-TRANSPORTING P-TYPE ATPASE-RELATED"/>
    <property type="match status" value="1"/>
</dbReference>
<evidence type="ECO:0000256" key="15">
    <source>
        <dbReference type="RuleBase" id="RU362081"/>
    </source>
</evidence>
<dbReference type="STRING" id="90241.B0682_02955"/>
<dbReference type="SFLD" id="SFLDS00003">
    <property type="entry name" value="Haloacid_Dehalogenase"/>
    <property type="match status" value="1"/>
</dbReference>
<dbReference type="Pfam" id="PF00122">
    <property type="entry name" value="E1-E2_ATPase"/>
    <property type="match status" value="1"/>
</dbReference>
<dbReference type="InterPro" id="IPR023299">
    <property type="entry name" value="ATPase_P-typ_cyto_dom_N"/>
</dbReference>
<feature type="transmembrane region" description="Helical" evidence="15">
    <location>
        <begin position="892"/>
        <end position="910"/>
    </location>
</feature>
<keyword evidence="8 15" id="KW-0547">Nucleotide-binding</keyword>
<evidence type="ECO:0000256" key="5">
    <source>
        <dbReference type="ARBA" id="ARBA00022553"/>
    </source>
</evidence>
<dbReference type="PROSITE" id="PS00154">
    <property type="entry name" value="ATPASE_E1_E2"/>
    <property type="match status" value="1"/>
</dbReference>
<dbReference type="InterPro" id="IPR059000">
    <property type="entry name" value="ATPase_P-type_domA"/>
</dbReference>
<dbReference type="InterPro" id="IPR044492">
    <property type="entry name" value="P_typ_ATPase_HD_dom"/>
</dbReference>
<dbReference type="AlphaFoldDB" id="A0A1T0CH41"/>
<dbReference type="SUPFAM" id="SSF81653">
    <property type="entry name" value="Calcium ATPase, transduction domain A"/>
    <property type="match status" value="1"/>
</dbReference>
<keyword evidence="6 15" id="KW-0812">Transmembrane</keyword>
<evidence type="ECO:0000256" key="1">
    <source>
        <dbReference type="ARBA" id="ARBA00004651"/>
    </source>
</evidence>
<dbReference type="SUPFAM" id="SSF55008">
    <property type="entry name" value="HMA, heavy metal-associated domain"/>
    <property type="match status" value="1"/>
</dbReference>
<accession>A0A1T0CH41</accession>
<sequence>MVNCTVNRTINSTVQTSQTALSQHDPVKLQGLILPDDGHCFHCGEPLPTPPFIAHVLGENRLMCCLGCQLAAQSIVEAGLEQYYLDRSEISRTASLPSELSRLQAYDHDDVKAQFVYQEDGLSVAQLSVSGLRCAACGWLIESRLAELSAVKRCQVNLTNQRMQVVWNEEAIAISDILHRIHQIGYDAKPYRQDTHEAMLARQNKAMMIRLGIAALGAMQAMMFAVALYFGEYRGMQLLQRDFLRWVSLFVSVPVFFYAGLPFYQSAYSALRLRQVNMDVPVSIALVVTFVASFYATVTGTGQTYYDSVSMFVFFLLAGRMVEHNARLKAVNMSNDLVVIEPIVVRRLGQANELTCAYLEQLALSNAQHNTQQNSTQQNNTQQNAQIRALTDRLVKNILAKPSAGNKITTVFADEVIEVTDKSLQIGDVIEIDAGMQIIADGLLLSDHASVSQSLLTGESDLIHKHQGDDIIGGSQNDSQPFKMLVTALPQNSQISIIDRLMMRAMSEKPQIAQKADQWARWFVSRVLVLSLLVFFVWYWIDPAQAIWATVAVLVATCPCALSLATPIALTVATNRLAQLGFVNSRGHTLETLANVTHVAFDKTGTLTMGKPNLINVILTDVAHRQSLDKMALVSMAAALEVGSRHPIAHALLTVAHQQHLPKTDNLQHHAGGGVEAMIEGGLYRIGHVAFVLDKHDTDDHHLAQAIKLANPNDLMGNHQVMLSQKIDNQWQLLAWFDFNDTLRPQAKDSIQKLQRLGLQVLMLTGDPNDKALGIAQELGMDKVAHGLSPTDKVSHLQAIQKQGGKVWMIGDGINDAPVLAAADVSTAMVGAADLAQVSSDSLLLQGDLAVLVAAKMMADSTQRKIKQNLTWAIGYNTMVLLPAGLGYVPPWLAAIGMSVSSLVVVVNALRR</sequence>
<keyword evidence="18" id="KW-1185">Reference proteome</keyword>
<evidence type="ECO:0000256" key="14">
    <source>
        <dbReference type="ARBA" id="ARBA00023136"/>
    </source>
</evidence>
<evidence type="ECO:0000256" key="3">
    <source>
        <dbReference type="ARBA" id="ARBA00022448"/>
    </source>
</evidence>
<dbReference type="SFLD" id="SFLDG00002">
    <property type="entry name" value="C1.7:_P-type_atpase_like"/>
    <property type="match status" value="1"/>
</dbReference>
<dbReference type="SUPFAM" id="SSF81665">
    <property type="entry name" value="Calcium ATPase, transmembrane domain M"/>
    <property type="match status" value="1"/>
</dbReference>
<keyword evidence="5" id="KW-0597">Phosphoprotein</keyword>
<dbReference type="InterPro" id="IPR006121">
    <property type="entry name" value="HMA_dom"/>
</dbReference>
<dbReference type="InterPro" id="IPR008250">
    <property type="entry name" value="ATPase_P-typ_transduc_dom_A_sf"/>
</dbReference>
<feature type="transmembrane region" description="Helical" evidence="15">
    <location>
        <begin position="519"/>
        <end position="541"/>
    </location>
</feature>
<dbReference type="Gene3D" id="3.30.70.100">
    <property type="match status" value="1"/>
</dbReference>
<evidence type="ECO:0000256" key="8">
    <source>
        <dbReference type="ARBA" id="ARBA00022741"/>
    </source>
</evidence>
<feature type="transmembrane region" description="Helical" evidence="15">
    <location>
        <begin position="870"/>
        <end position="886"/>
    </location>
</feature>
<keyword evidence="14 15" id="KW-0472">Membrane</keyword>
<dbReference type="GO" id="GO:0043682">
    <property type="term" value="F:P-type divalent copper transporter activity"/>
    <property type="evidence" value="ECO:0007669"/>
    <property type="project" value="TreeGrafter"/>
</dbReference>
<evidence type="ECO:0000313" key="17">
    <source>
        <dbReference type="EMBL" id="OOS21635.1"/>
    </source>
</evidence>
<keyword evidence="7 15" id="KW-0479">Metal-binding</keyword>
<dbReference type="GO" id="GO:0005507">
    <property type="term" value="F:copper ion binding"/>
    <property type="evidence" value="ECO:0007669"/>
    <property type="project" value="TreeGrafter"/>
</dbReference>
<keyword evidence="13" id="KW-0406">Ion transport</keyword>
<keyword evidence="4 15" id="KW-1003">Cell membrane</keyword>
<dbReference type="CDD" id="cd02079">
    <property type="entry name" value="P-type_ATPase_HM"/>
    <property type="match status" value="1"/>
</dbReference>
<dbReference type="InterPro" id="IPR021993">
    <property type="entry name" value="ATPase-cat-bd"/>
</dbReference>
<keyword evidence="10" id="KW-0460">Magnesium</keyword>
<dbReference type="InterPro" id="IPR018303">
    <property type="entry name" value="ATPase_P-typ_P_site"/>
</dbReference>
<dbReference type="InterPro" id="IPR023214">
    <property type="entry name" value="HAD_sf"/>
</dbReference>
<dbReference type="Gene3D" id="3.40.50.1000">
    <property type="entry name" value="HAD superfamily/HAD-like"/>
    <property type="match status" value="1"/>
</dbReference>
<evidence type="ECO:0000256" key="6">
    <source>
        <dbReference type="ARBA" id="ARBA00022692"/>
    </source>
</evidence>
<dbReference type="PROSITE" id="PS50846">
    <property type="entry name" value="HMA_2"/>
    <property type="match status" value="1"/>
</dbReference>
<reference evidence="17 18" key="1">
    <citation type="submission" date="2017-02" db="EMBL/GenBank/DDBJ databases">
        <title>Draft genome sequence of Moraxella lincolnii CCUG 9405T type strain.</title>
        <authorList>
            <person name="Salva-Serra F."/>
            <person name="Engstrom-Jakobsson H."/>
            <person name="Thorell K."/>
            <person name="Jaen-Luchoro D."/>
            <person name="Gonzales-Siles L."/>
            <person name="Karlsson R."/>
            <person name="Yazdan S."/>
            <person name="Boulund F."/>
            <person name="Johnning A."/>
            <person name="Engstrand L."/>
            <person name="Kristiansson E."/>
            <person name="Moore E."/>
        </authorList>
    </citation>
    <scope>NUCLEOTIDE SEQUENCE [LARGE SCALE GENOMIC DNA]</scope>
    <source>
        <strain evidence="17 18">CCUG 9405</strain>
    </source>
</reference>
<dbReference type="Gene3D" id="2.70.150.10">
    <property type="entry name" value="Calcium-transporting ATPase, cytoplasmic transduction domain A"/>
    <property type="match status" value="1"/>
</dbReference>
<comment type="subcellular location">
    <subcellularLocation>
        <location evidence="1">Cell membrane</location>
        <topology evidence="1">Multi-pass membrane protein</topology>
    </subcellularLocation>
</comment>
<dbReference type="SUPFAM" id="SSF56784">
    <property type="entry name" value="HAD-like"/>
    <property type="match status" value="1"/>
</dbReference>
<comment type="similarity">
    <text evidence="2 15">Belongs to the cation transport ATPase (P-type) (TC 3.A.3) family. Type IB subfamily.</text>
</comment>
<feature type="transmembrane region" description="Helical" evidence="15">
    <location>
        <begin position="209"/>
        <end position="231"/>
    </location>
</feature>
<dbReference type="GO" id="GO:0005524">
    <property type="term" value="F:ATP binding"/>
    <property type="evidence" value="ECO:0007669"/>
    <property type="project" value="UniProtKB-UniRule"/>
</dbReference>
<comment type="caution">
    <text evidence="17">The sequence shown here is derived from an EMBL/GenBank/DDBJ whole genome shotgun (WGS) entry which is preliminary data.</text>
</comment>
<dbReference type="InterPro" id="IPR036163">
    <property type="entry name" value="HMA_dom_sf"/>
</dbReference>
<evidence type="ECO:0000256" key="11">
    <source>
        <dbReference type="ARBA" id="ARBA00022967"/>
    </source>
</evidence>
<dbReference type="GO" id="GO:0016887">
    <property type="term" value="F:ATP hydrolysis activity"/>
    <property type="evidence" value="ECO:0007669"/>
    <property type="project" value="InterPro"/>
</dbReference>
<evidence type="ECO:0000256" key="7">
    <source>
        <dbReference type="ARBA" id="ARBA00022723"/>
    </source>
</evidence>
<organism evidence="17 18">
    <name type="scientific">Lwoffella lincolnii</name>
    <dbReference type="NCBI Taxonomy" id="90241"/>
    <lineage>
        <taxon>Bacteria</taxon>
        <taxon>Pseudomonadati</taxon>
        <taxon>Pseudomonadota</taxon>
        <taxon>Gammaproteobacteria</taxon>
        <taxon>Moraxellales</taxon>
        <taxon>Moraxellaceae</taxon>
        <taxon>Lwoffella</taxon>
    </lineage>
</organism>
<keyword evidence="12 15" id="KW-1133">Transmembrane helix</keyword>
<evidence type="ECO:0000256" key="10">
    <source>
        <dbReference type="ARBA" id="ARBA00022842"/>
    </source>
</evidence>
<dbReference type="Proteomes" id="UP000191094">
    <property type="component" value="Unassembled WGS sequence"/>
</dbReference>
<dbReference type="PROSITE" id="PS01047">
    <property type="entry name" value="HMA_1"/>
    <property type="match status" value="1"/>
</dbReference>
<dbReference type="InterPro" id="IPR036412">
    <property type="entry name" value="HAD-like_sf"/>
</dbReference>
<evidence type="ECO:0000259" key="16">
    <source>
        <dbReference type="PROSITE" id="PS50846"/>
    </source>
</evidence>
<protein>
    <submittedName>
        <fullName evidence="17">ATPase</fullName>
    </submittedName>
</protein>
<keyword evidence="11" id="KW-1278">Translocase</keyword>
<dbReference type="InterPro" id="IPR023298">
    <property type="entry name" value="ATPase_P-typ_TM_dom_sf"/>
</dbReference>
<dbReference type="InterPro" id="IPR001757">
    <property type="entry name" value="P_typ_ATPase"/>
</dbReference>